<evidence type="ECO:0000313" key="2">
    <source>
        <dbReference type="Proteomes" id="UP000184088"/>
    </source>
</evidence>
<keyword evidence="2" id="KW-1185">Reference proteome</keyword>
<organism evidence="1 2">
    <name type="scientific">Caldanaerobius fijiensis DSM 17918</name>
    <dbReference type="NCBI Taxonomy" id="1121256"/>
    <lineage>
        <taxon>Bacteria</taxon>
        <taxon>Bacillati</taxon>
        <taxon>Bacillota</taxon>
        <taxon>Clostridia</taxon>
        <taxon>Thermoanaerobacterales</taxon>
        <taxon>Thermoanaerobacteraceae</taxon>
        <taxon>Caldanaerobius</taxon>
    </lineage>
</organism>
<proteinExistence type="predicted"/>
<reference evidence="1 2" key="1">
    <citation type="submission" date="2016-11" db="EMBL/GenBank/DDBJ databases">
        <authorList>
            <person name="Jaros S."/>
            <person name="Januszkiewicz K."/>
            <person name="Wedrychowicz H."/>
        </authorList>
    </citation>
    <scope>NUCLEOTIDE SEQUENCE [LARGE SCALE GENOMIC DNA]</scope>
    <source>
        <strain evidence="1 2">DSM 17918</strain>
    </source>
</reference>
<dbReference type="STRING" id="1121256.SAMN02746089_02094"/>
<dbReference type="InterPro" id="IPR029035">
    <property type="entry name" value="DHS-like_NAD/FAD-binding_dom"/>
</dbReference>
<sequence>MRSLDKMAGRRYSGYIVPMCDKMVAKREPKTTFDRLLTRLLEGMVVPFIGAGVSYEAKHRGGITDLTITSKMQNRVFEALKEKCASQKCCKSCVVKKEVCNGGSRDKPNISFDKVCELWEWSCSENHQIETCRRFELIYDILKIPEFANVEPTDAHYYIAFLAREGLIDEVITTNYDTCMEQAYCNTFGLKYPLMGDDSPALVIDTLSEYRDKAGRQFTSGPKPRRCLKVYKINGCAGKLPPKQDHVQNGQCKCKSILLTERDLQHWRHRSWARDLFRDRMRSRTLLFSGFGSDEPQVRFTVMQVCEEFALQEKDSTQSGTNSNDEIWTKPNAPFIAAYGNELTLSQTQILHAFAHYSNASISPKDLNANSFLGSDIEFFDSKDSSGTQVLEADIFWKRVFQAAFWRLLREECRRDGAAASFLSLSLPCASALMVEVLDWLAPENNSGFNFGRFPEMLDLKEGERRVIPLMRWVERVRGIQPEVKEGLYSNLIENSVLIMIVLMLIYLLLLNDSYEPNNDITWQLLNNMIGDKDGPLGLYIDTSHIFSGANIRLYIIHRDVASYLPQKILWSEDKKISTAIQIVVGNWQASTRRIWLVNKKNDDIKVVTVRQISFLQLLGHAHNVREAKKTFHDNLRRTFILTDEGRRRVRLRTEPL</sequence>
<dbReference type="Gene3D" id="3.40.50.1220">
    <property type="entry name" value="TPP-binding domain"/>
    <property type="match status" value="1"/>
</dbReference>
<dbReference type="SUPFAM" id="SSF52467">
    <property type="entry name" value="DHS-like NAD/FAD-binding domain"/>
    <property type="match status" value="1"/>
</dbReference>
<dbReference type="EMBL" id="FQVH01000027">
    <property type="protein sequence ID" value="SHF52547.1"/>
    <property type="molecule type" value="Genomic_DNA"/>
</dbReference>
<dbReference type="AlphaFoldDB" id="A0A1M5CD69"/>
<name>A0A1M5CD69_9THEO</name>
<dbReference type="Pfam" id="PF13289">
    <property type="entry name" value="SIR2_2"/>
    <property type="match status" value="1"/>
</dbReference>
<gene>
    <name evidence="1" type="ORF">SAMN02746089_02094</name>
</gene>
<dbReference type="Proteomes" id="UP000184088">
    <property type="component" value="Unassembled WGS sequence"/>
</dbReference>
<protein>
    <submittedName>
        <fullName evidence="1">SIR2-like domain-containing protein</fullName>
    </submittedName>
</protein>
<accession>A0A1M5CD69</accession>
<evidence type="ECO:0000313" key="1">
    <source>
        <dbReference type="EMBL" id="SHF52547.1"/>
    </source>
</evidence>